<keyword evidence="1" id="KW-0472">Membrane</keyword>
<evidence type="ECO:0000313" key="3">
    <source>
        <dbReference type="Proteomes" id="UP000219353"/>
    </source>
</evidence>
<protein>
    <submittedName>
        <fullName evidence="2">Uncharacterized protein</fullName>
    </submittedName>
</protein>
<accession>A0A285I3G0</accession>
<keyword evidence="1" id="KW-0812">Transmembrane</keyword>
<keyword evidence="3" id="KW-1185">Reference proteome</keyword>
<name>A0A285I3G0_9GAMM</name>
<evidence type="ECO:0000313" key="2">
    <source>
        <dbReference type="EMBL" id="SNY42542.1"/>
    </source>
</evidence>
<reference evidence="3" key="1">
    <citation type="submission" date="2017-09" db="EMBL/GenBank/DDBJ databases">
        <authorList>
            <person name="Varghese N."/>
            <person name="Submissions S."/>
        </authorList>
    </citation>
    <scope>NUCLEOTIDE SEQUENCE [LARGE SCALE GENOMIC DNA]</scope>
    <source>
        <strain evidence="3">CGMCC 1.12461</strain>
    </source>
</reference>
<evidence type="ECO:0000256" key="1">
    <source>
        <dbReference type="SAM" id="Phobius"/>
    </source>
</evidence>
<dbReference type="Proteomes" id="UP000219353">
    <property type="component" value="Unassembled WGS sequence"/>
</dbReference>
<dbReference type="AlphaFoldDB" id="A0A285I3G0"/>
<dbReference type="RefSeq" id="WP_097109725.1">
    <property type="nucleotide sequence ID" value="NZ_OBEB01000001.1"/>
</dbReference>
<sequence>MDTINALLAKLPGQSLPDYYVWVFTAINLLWFALFCFSKHAANNRFHKLKHSMNLELERRRKVYELKVCDYEDYCNELDAFYLRHQNDYQTLFLPLFTEFNSRYQAADAAEDTAAASIATLWFSGEIQRVSNAGLAELQTLNKQTAGLKLSAADDILEILEEIQKLYNKLLVVSSEQMNKLVAITLSKDYEAVKFIGEELQQVGRELKTQSNLLMHAIRRDLLSF</sequence>
<feature type="transmembrane region" description="Helical" evidence="1">
    <location>
        <begin position="20"/>
        <end position="38"/>
    </location>
</feature>
<organism evidence="2 3">
    <name type="scientific">Arsukibacterium tuosuense</name>
    <dbReference type="NCBI Taxonomy" id="1323745"/>
    <lineage>
        <taxon>Bacteria</taxon>
        <taxon>Pseudomonadati</taxon>
        <taxon>Pseudomonadota</taxon>
        <taxon>Gammaproteobacteria</taxon>
        <taxon>Chromatiales</taxon>
        <taxon>Chromatiaceae</taxon>
        <taxon>Arsukibacterium</taxon>
    </lineage>
</organism>
<proteinExistence type="predicted"/>
<keyword evidence="1" id="KW-1133">Transmembrane helix</keyword>
<gene>
    <name evidence="2" type="ORF">SAMN06297280_0457</name>
</gene>
<dbReference type="OrthoDB" id="6385192at2"/>
<dbReference type="EMBL" id="OBEB01000001">
    <property type="protein sequence ID" value="SNY42542.1"/>
    <property type="molecule type" value="Genomic_DNA"/>
</dbReference>